<dbReference type="InterPro" id="IPR029476">
    <property type="entry name" value="DNase_NucA_NucB"/>
</dbReference>
<dbReference type="Pfam" id="PF01494">
    <property type="entry name" value="FAD_binding_3"/>
    <property type="match status" value="1"/>
</dbReference>
<reference evidence="9" key="1">
    <citation type="journal article" date="2013" name="New Phytol.">
        <title>Comparative genomic and transcriptomic analyses reveal the hemibiotrophic stage shift of Colletotrichum fungi.</title>
        <authorList>
            <person name="Gan P."/>
            <person name="Ikeda K."/>
            <person name="Irieda H."/>
            <person name="Narusaka M."/>
            <person name="O'Connell R.J."/>
            <person name="Narusaka Y."/>
            <person name="Takano Y."/>
            <person name="Kubo Y."/>
            <person name="Shirasu K."/>
        </authorList>
    </citation>
    <scope>NUCLEOTIDE SEQUENCE [LARGE SCALE GENOMIC DNA]</scope>
    <source>
        <strain evidence="9">104-T / ATCC 96160 / CBS 514.97 / LARS 414 / MAFF 240422</strain>
    </source>
</reference>
<protein>
    <submittedName>
        <fullName evidence="8">FAD-dependent monooxygenase OpS4</fullName>
    </submittedName>
</protein>
<dbReference type="EMBL" id="AMCV02000047">
    <property type="protein sequence ID" value="TDZ14859.1"/>
    <property type="molecule type" value="Genomic_DNA"/>
</dbReference>
<dbReference type="InterPro" id="IPR002938">
    <property type="entry name" value="FAD-bd"/>
</dbReference>
<dbReference type="Pfam" id="PF14040">
    <property type="entry name" value="DNase_NucA_NucB"/>
    <property type="match status" value="1"/>
</dbReference>
<evidence type="ECO:0000256" key="4">
    <source>
        <dbReference type="ARBA" id="ARBA00023002"/>
    </source>
</evidence>
<dbReference type="GO" id="GO:0071949">
    <property type="term" value="F:FAD binding"/>
    <property type="evidence" value="ECO:0007669"/>
    <property type="project" value="InterPro"/>
</dbReference>
<reference evidence="9" key="2">
    <citation type="journal article" date="2019" name="Mol. Plant Microbe Interact.">
        <title>Genome sequence resources for four phytopathogenic fungi from the Colletotrichum orbiculare species complex.</title>
        <authorList>
            <person name="Gan P."/>
            <person name="Tsushima A."/>
            <person name="Narusaka M."/>
            <person name="Narusaka Y."/>
            <person name="Takano Y."/>
            <person name="Kubo Y."/>
            <person name="Shirasu K."/>
        </authorList>
    </citation>
    <scope>GENOME REANNOTATION</scope>
    <source>
        <strain evidence="9">104-T / ATCC 96160 / CBS 514.97 / LARS 414 / MAFF 240422</strain>
    </source>
</reference>
<dbReference type="OrthoDB" id="9993796at2759"/>
<accession>A0A484F989</accession>
<dbReference type="PRINTS" id="PR00420">
    <property type="entry name" value="RNGMNOXGNASE"/>
</dbReference>
<dbReference type="STRING" id="1213857.A0A484F989"/>
<sequence length="861" mass="92328">MLKIIIVGGGIAGLTAAISLRRAGHHVTIYERSSFNNEVGAAINVQTNASRPLLALGMDPVRARFVPAKGSKRLRGDTLDLVHSLELGSIADKYGSPWYFAHRVDLHQELKRMATAADGGPPLTVELRSEVTGYNPDAASITLSDGTTVSADVVVVADGIHSGGVEAVLGAPNPAIPADQDNFCYRFLIPMAKVLSDPVTAELFDSAAGSVRMFLGQNKRIVTYPCRDGEVLNCIGIFHSEIGSSTTEDWQDSVDKSHLLERFSGFHSSVMALLEKADEVKQWPLLYRAPIPTWRRGRMILIGDAAHPMLPHQGQGGAQAIEDGVALGICLSGVASSTQVSERLEVFENIRRNRASAITLFSNAAQDQAEKIRQAASEFVPVEKIPTKPEEFYDFHFDYDIIQDTVEHMRKVYPTTAALAAAAQPTNVVRIAAAPTAWASVARNPWEAAVLLMRTVTLPANTVVRREQRHAVAAYASNPGPSAATAAPLVVRQMNPAALRDVAKLDGPAAGMNDAATTAMEASAVQEHAALVDMKAPTPTSSECKHVGIVGMPQPTASDLPVMEFVYVSPDIAPDIPINICLAIRHKLGHSAQEIVLTYAGDGQRCARQRGRASGCRDCCKGVAKSSGPEAGRRTECDEFPFKSTVEGGEGAWTRCVTGWENQLQGHYLNSWYSDNNILPDAQFVVRVTNLDCSTVQPSDLQSCRRDRVSARQNSVEPVASGSETTVRRTLDNKTSVVIAPFGDLDGAGYELKAQVMTGRLGRTRVVDSDGDEVIVIAGEDLSQLQGNDGLAVNWRFDDYVGGVGLIGETDSAVVNLTWELLPAQTGPPSESGALIHGTSLVPSLVLTISLCLVGNMYALL</sequence>
<evidence type="ECO:0000256" key="5">
    <source>
        <dbReference type="ARBA" id="ARBA00023033"/>
    </source>
</evidence>
<comment type="caution">
    <text evidence="8">The sequence shown here is derived from an EMBL/GenBank/DDBJ whole genome shotgun (WGS) entry which is preliminary data.</text>
</comment>
<feature type="domain" description="FAD-binding" evidence="6">
    <location>
        <begin position="3"/>
        <end position="360"/>
    </location>
</feature>
<gene>
    <name evidence="8" type="primary">OpS4-2</name>
    <name evidence="8" type="ORF">Cob_v012167</name>
</gene>
<keyword evidence="4" id="KW-0560">Oxidoreductase</keyword>
<dbReference type="Proteomes" id="UP000014480">
    <property type="component" value="Unassembled WGS sequence"/>
</dbReference>
<proteinExistence type="inferred from homology"/>
<dbReference type="SUPFAM" id="SSF51905">
    <property type="entry name" value="FAD/NAD(P)-binding domain"/>
    <property type="match status" value="1"/>
</dbReference>
<evidence type="ECO:0000313" key="9">
    <source>
        <dbReference type="Proteomes" id="UP000014480"/>
    </source>
</evidence>
<dbReference type="SUPFAM" id="SSF54373">
    <property type="entry name" value="FAD-linked reductases, C-terminal domain"/>
    <property type="match status" value="1"/>
</dbReference>
<dbReference type="InterPro" id="IPR036188">
    <property type="entry name" value="FAD/NAD-bd_sf"/>
</dbReference>
<feature type="domain" description="Deoxyribonuclease NucA/NucB" evidence="7">
    <location>
        <begin position="581"/>
        <end position="686"/>
    </location>
</feature>
<dbReference type="InterPro" id="IPR050493">
    <property type="entry name" value="FAD-dep_Monooxygenase_BioMet"/>
</dbReference>
<evidence type="ECO:0000256" key="2">
    <source>
        <dbReference type="ARBA" id="ARBA00022630"/>
    </source>
</evidence>
<evidence type="ECO:0000256" key="1">
    <source>
        <dbReference type="ARBA" id="ARBA00007992"/>
    </source>
</evidence>
<keyword evidence="2" id="KW-0285">Flavoprotein</keyword>
<organism evidence="8 9">
    <name type="scientific">Colletotrichum orbiculare (strain 104-T / ATCC 96160 / CBS 514.97 / LARS 414 / MAFF 240422)</name>
    <name type="common">Cucumber anthracnose fungus</name>
    <name type="synonym">Colletotrichum lagenarium</name>
    <dbReference type="NCBI Taxonomy" id="1213857"/>
    <lineage>
        <taxon>Eukaryota</taxon>
        <taxon>Fungi</taxon>
        <taxon>Dikarya</taxon>
        <taxon>Ascomycota</taxon>
        <taxon>Pezizomycotina</taxon>
        <taxon>Sordariomycetes</taxon>
        <taxon>Hypocreomycetidae</taxon>
        <taxon>Glomerellales</taxon>
        <taxon>Glomerellaceae</taxon>
        <taxon>Colletotrichum</taxon>
        <taxon>Colletotrichum orbiculare species complex</taxon>
    </lineage>
</organism>
<name>A0A484F989_COLOR</name>
<dbReference type="PANTHER" id="PTHR13789">
    <property type="entry name" value="MONOOXYGENASE"/>
    <property type="match status" value="1"/>
</dbReference>
<keyword evidence="3" id="KW-0274">FAD</keyword>
<comment type="similarity">
    <text evidence="1">Belongs to the paxM FAD-dependent monooxygenase family.</text>
</comment>
<keyword evidence="9" id="KW-1185">Reference proteome</keyword>
<dbReference type="GO" id="GO:0004497">
    <property type="term" value="F:monooxygenase activity"/>
    <property type="evidence" value="ECO:0007669"/>
    <property type="project" value="UniProtKB-KW"/>
</dbReference>
<dbReference type="AlphaFoldDB" id="A0A484F989"/>
<evidence type="ECO:0000259" key="7">
    <source>
        <dbReference type="Pfam" id="PF14040"/>
    </source>
</evidence>
<dbReference type="Gene3D" id="3.50.50.60">
    <property type="entry name" value="FAD/NAD(P)-binding domain"/>
    <property type="match status" value="1"/>
</dbReference>
<evidence type="ECO:0000313" key="8">
    <source>
        <dbReference type="EMBL" id="TDZ14859.1"/>
    </source>
</evidence>
<evidence type="ECO:0000259" key="6">
    <source>
        <dbReference type="Pfam" id="PF01494"/>
    </source>
</evidence>
<evidence type="ECO:0000256" key="3">
    <source>
        <dbReference type="ARBA" id="ARBA00022827"/>
    </source>
</evidence>
<dbReference type="PANTHER" id="PTHR13789:SF215">
    <property type="entry name" value="FAD-BINDING DOMAIN-CONTAINING PROTEIN-RELATED"/>
    <property type="match status" value="1"/>
</dbReference>
<keyword evidence="5 8" id="KW-0503">Monooxygenase</keyword>